<dbReference type="AlphaFoldDB" id="J9G8J7"/>
<name>J9G8J7_9ZZZZ</name>
<evidence type="ECO:0000313" key="1">
    <source>
        <dbReference type="EMBL" id="EJX03532.1"/>
    </source>
</evidence>
<reference evidence="1" key="1">
    <citation type="journal article" date="2012" name="PLoS ONE">
        <title>Gene sets for utilization of primary and secondary nutrition supplies in the distal gut of endangered iberian lynx.</title>
        <authorList>
            <person name="Alcaide M."/>
            <person name="Messina E."/>
            <person name="Richter M."/>
            <person name="Bargiela R."/>
            <person name="Peplies J."/>
            <person name="Huws S.A."/>
            <person name="Newbold C.J."/>
            <person name="Golyshin P.N."/>
            <person name="Simon M.A."/>
            <person name="Lopez G."/>
            <person name="Yakimov M.M."/>
            <person name="Ferrer M."/>
        </authorList>
    </citation>
    <scope>NUCLEOTIDE SEQUENCE</scope>
</reference>
<feature type="non-terminal residue" evidence="1">
    <location>
        <position position="1"/>
    </location>
</feature>
<comment type="caution">
    <text evidence="1">The sequence shown here is derived from an EMBL/GenBank/DDBJ whole genome shotgun (WGS) entry which is preliminary data.</text>
</comment>
<protein>
    <submittedName>
        <fullName evidence="1">Uncharacterized protein</fullName>
    </submittedName>
</protein>
<sequence>LERRALREDFDITSENWCHILSDNLRDFLKAVKKEKVKKAQQQLQEAVYLLYKGA</sequence>
<proteinExistence type="predicted"/>
<accession>J9G8J7</accession>
<gene>
    <name evidence="1" type="ORF">EVA_08364</name>
</gene>
<organism evidence="1">
    <name type="scientific">gut metagenome</name>
    <dbReference type="NCBI Taxonomy" id="749906"/>
    <lineage>
        <taxon>unclassified sequences</taxon>
        <taxon>metagenomes</taxon>
        <taxon>organismal metagenomes</taxon>
    </lineage>
</organism>
<dbReference type="EMBL" id="AMCI01002125">
    <property type="protein sequence ID" value="EJX03532.1"/>
    <property type="molecule type" value="Genomic_DNA"/>
</dbReference>